<comment type="caution">
    <text evidence="2">The sequence shown here is derived from an EMBL/GenBank/DDBJ whole genome shotgun (WGS) entry which is preliminary data.</text>
</comment>
<keyword evidence="2" id="KW-0540">Nuclease</keyword>
<feature type="domain" description="Transposase IS701-like DDE" evidence="1">
    <location>
        <begin position="7"/>
        <end position="202"/>
    </location>
</feature>
<dbReference type="AlphaFoldDB" id="A0A521FYF4"/>
<dbReference type="InterPro" id="IPR012337">
    <property type="entry name" value="RNaseH-like_sf"/>
</dbReference>
<dbReference type="EMBL" id="NQJD01000073">
    <property type="protein sequence ID" value="TAA73681.1"/>
    <property type="molecule type" value="Genomic_DNA"/>
</dbReference>
<evidence type="ECO:0000313" key="3">
    <source>
        <dbReference type="Proteomes" id="UP000316238"/>
    </source>
</evidence>
<accession>A0A521FYF4</accession>
<evidence type="ECO:0000313" key="2">
    <source>
        <dbReference type="EMBL" id="TAA73681.1"/>
    </source>
</evidence>
<dbReference type="Proteomes" id="UP000316238">
    <property type="component" value="Unassembled WGS sequence"/>
</dbReference>
<evidence type="ECO:0000259" key="1">
    <source>
        <dbReference type="Pfam" id="PF13546"/>
    </source>
</evidence>
<protein>
    <submittedName>
        <fullName evidence="2">DDE superfamily endonuclease</fullName>
    </submittedName>
</protein>
<keyword evidence="2" id="KW-0255">Endonuclease</keyword>
<dbReference type="GO" id="GO:0004519">
    <property type="term" value="F:endonuclease activity"/>
    <property type="evidence" value="ECO:0007669"/>
    <property type="project" value="UniProtKB-KW"/>
</dbReference>
<reference evidence="2" key="1">
    <citation type="submission" date="2017-07" db="EMBL/GenBank/DDBJ databases">
        <title>The cable genome - Insights into the physiology and evolution of filamentous bacteria capable of sulfide oxidation via long distance electron transfer.</title>
        <authorList>
            <person name="Thorup C."/>
            <person name="Bjerg J.T."/>
            <person name="Schreiber L."/>
            <person name="Nielsen L.P."/>
            <person name="Kjeldsen K.U."/>
            <person name="Boesen T."/>
            <person name="Boggild A."/>
            <person name="Meysman F."/>
            <person name="Geelhoed J."/>
            <person name="Schramm A."/>
        </authorList>
    </citation>
    <scope>NUCLEOTIDE SEQUENCE [LARGE SCALE GENOMIC DNA]</scope>
    <source>
        <strain evidence="2">GS</strain>
    </source>
</reference>
<keyword evidence="3" id="KW-1185">Reference proteome</keyword>
<dbReference type="Pfam" id="PF13546">
    <property type="entry name" value="DDE_5"/>
    <property type="match status" value="1"/>
</dbReference>
<gene>
    <name evidence="2" type="ORF">CDV28_1731</name>
</gene>
<sequence>MTKKNLLDLYSEYLISSFGQTTATGLSALLNGEVSHDSVQRFLAGERHTAADLWRVVKPHVRAIESQDGVLIVDDSIAEKPYTDENDIICWHYDHSQQRNVKGINFVTCLYHNNGISLPVGFELIAKTEQYTHRKSGMKKRRSPVTKNEHCRSMLQQAVCNQITFQYVLNDVWFASAENMNFVKTTLKKDFIMPLKSNRKVALSLSSKKNGQYQKVETLTIEPMQPVTVYLESVPYALLLIKRVFTNEDGSIGIVYLVTSDTALSGNGIAAIYQKRWNVEPYHKSLKQNASLEKSPTQTVTTQSNHFFASLCGYIKLELLKRSTQINHFALKSKLYLKALQSAYVALLQLNPVRLVA</sequence>
<dbReference type="InterPro" id="IPR038721">
    <property type="entry name" value="IS701-like_DDE_dom"/>
</dbReference>
<proteinExistence type="predicted"/>
<organism evidence="2 3">
    <name type="scientific">Candidatus Electronema aureum</name>
    <dbReference type="NCBI Taxonomy" id="2005002"/>
    <lineage>
        <taxon>Bacteria</taxon>
        <taxon>Pseudomonadati</taxon>
        <taxon>Thermodesulfobacteriota</taxon>
        <taxon>Desulfobulbia</taxon>
        <taxon>Desulfobulbales</taxon>
        <taxon>Desulfobulbaceae</taxon>
        <taxon>Candidatus Electronema</taxon>
    </lineage>
</organism>
<name>A0A521FYF4_9BACT</name>
<keyword evidence="2" id="KW-0378">Hydrolase</keyword>
<dbReference type="SUPFAM" id="SSF53098">
    <property type="entry name" value="Ribonuclease H-like"/>
    <property type="match status" value="1"/>
</dbReference>